<dbReference type="InterPro" id="IPR036188">
    <property type="entry name" value="FAD/NAD-bd_sf"/>
</dbReference>
<evidence type="ECO:0000256" key="1">
    <source>
        <dbReference type="ARBA" id="ARBA00001974"/>
    </source>
</evidence>
<keyword evidence="4" id="KW-0274">FAD</keyword>
<evidence type="ECO:0000256" key="3">
    <source>
        <dbReference type="ARBA" id="ARBA00022630"/>
    </source>
</evidence>
<dbReference type="PANTHER" id="PTHR46720">
    <property type="entry name" value="HYDROXYLASE, PUTATIVE (AFU_ORTHOLOGUE AFUA_3G01460)-RELATED"/>
    <property type="match status" value="1"/>
</dbReference>
<dbReference type="SUPFAM" id="SSF51905">
    <property type="entry name" value="FAD/NAD(P)-binding domain"/>
    <property type="match status" value="1"/>
</dbReference>
<dbReference type="Proteomes" id="UP001239213">
    <property type="component" value="Unassembled WGS sequence"/>
</dbReference>
<organism evidence="7 8">
    <name type="scientific">Colletotrichum cuscutae</name>
    <dbReference type="NCBI Taxonomy" id="1209917"/>
    <lineage>
        <taxon>Eukaryota</taxon>
        <taxon>Fungi</taxon>
        <taxon>Dikarya</taxon>
        <taxon>Ascomycota</taxon>
        <taxon>Pezizomycotina</taxon>
        <taxon>Sordariomycetes</taxon>
        <taxon>Hypocreomycetidae</taxon>
        <taxon>Glomerellales</taxon>
        <taxon>Glomerellaceae</taxon>
        <taxon>Colletotrichum</taxon>
        <taxon>Colletotrichum acutatum species complex</taxon>
    </lineage>
</organism>
<keyword evidence="8" id="KW-1185">Reference proteome</keyword>
<dbReference type="AlphaFoldDB" id="A0AAI9YC69"/>
<gene>
    <name evidence="7" type="ORF">CCUS01_02809</name>
</gene>
<dbReference type="Pfam" id="PF01494">
    <property type="entry name" value="FAD_binding_3"/>
    <property type="match status" value="1"/>
</dbReference>
<evidence type="ECO:0000313" key="7">
    <source>
        <dbReference type="EMBL" id="KAK1496462.1"/>
    </source>
</evidence>
<comment type="similarity">
    <text evidence="2">Belongs to the paxM FAD-dependent monooxygenase family.</text>
</comment>
<dbReference type="EMBL" id="MPDP01000013">
    <property type="protein sequence ID" value="KAK1496462.1"/>
    <property type="molecule type" value="Genomic_DNA"/>
</dbReference>
<evidence type="ECO:0000259" key="6">
    <source>
        <dbReference type="Pfam" id="PF01494"/>
    </source>
</evidence>
<keyword evidence="5" id="KW-0560">Oxidoreductase</keyword>
<proteinExistence type="inferred from homology"/>
<evidence type="ECO:0000313" key="8">
    <source>
        <dbReference type="Proteomes" id="UP001239213"/>
    </source>
</evidence>
<dbReference type="GO" id="GO:0044550">
    <property type="term" value="P:secondary metabolite biosynthetic process"/>
    <property type="evidence" value="ECO:0007669"/>
    <property type="project" value="TreeGrafter"/>
</dbReference>
<dbReference type="GO" id="GO:0016491">
    <property type="term" value="F:oxidoreductase activity"/>
    <property type="evidence" value="ECO:0007669"/>
    <property type="project" value="UniProtKB-KW"/>
</dbReference>
<comment type="caution">
    <text evidence="7">The sequence shown here is derived from an EMBL/GenBank/DDBJ whole genome shotgun (WGS) entry which is preliminary data.</text>
</comment>
<dbReference type="GO" id="GO:0071949">
    <property type="term" value="F:FAD binding"/>
    <property type="evidence" value="ECO:0007669"/>
    <property type="project" value="InterPro"/>
</dbReference>
<evidence type="ECO:0000256" key="5">
    <source>
        <dbReference type="ARBA" id="ARBA00023002"/>
    </source>
</evidence>
<protein>
    <recommendedName>
        <fullName evidence="6">FAD-binding domain-containing protein</fullName>
    </recommendedName>
</protein>
<keyword evidence="3" id="KW-0285">Flavoprotein</keyword>
<dbReference type="InterPro" id="IPR051104">
    <property type="entry name" value="FAD_monoxygenase"/>
</dbReference>
<evidence type="ECO:0000256" key="2">
    <source>
        <dbReference type="ARBA" id="ARBA00007992"/>
    </source>
</evidence>
<sequence>MWPRHDEKQLKVAIIGGGPGGLGAAIELSRLPFVTWDLYEKRERFSEIGGGFTLQPQTWRLLQSTGVAENITENDYFRSTDGFVEQRRQVRISFDTGAVDDVDLIVAADGIRSRIRNHCFPDHKLSYNGQSVYRTIVSKTDVLKIKGIPWAATFWKHTSGLYVFTCPLGDDDFEVTARILRPKGEEEPVSWGRPFSLHHLLHEYDDFCEPIRQILRIAAEGDTQEFALFSGPHLEHVTCSGNIAFVGDASHAMLGNFGSGAGFALEDVYTLGRTLEWASSAGKTLPEALNLFDRIRSPYYERLHQAIKEFASIKTALRAERLPLDEEIAERVRRISKASQGWMFYYQIDKVVDEALREEAQRDANEGSPTKYDRLLSLRSSIYAIH</sequence>
<accession>A0AAI9YC69</accession>
<evidence type="ECO:0000256" key="4">
    <source>
        <dbReference type="ARBA" id="ARBA00022827"/>
    </source>
</evidence>
<comment type="cofactor">
    <cofactor evidence="1">
        <name>FAD</name>
        <dbReference type="ChEBI" id="CHEBI:57692"/>
    </cofactor>
</comment>
<dbReference type="InterPro" id="IPR002938">
    <property type="entry name" value="FAD-bd"/>
</dbReference>
<reference evidence="7" key="1">
    <citation type="submission" date="2016-11" db="EMBL/GenBank/DDBJ databases">
        <title>The genome sequence of Colletotrichum cuscutae.</title>
        <authorList>
            <person name="Baroncelli R."/>
        </authorList>
    </citation>
    <scope>NUCLEOTIDE SEQUENCE</scope>
    <source>
        <strain evidence="7">IMI 304802</strain>
    </source>
</reference>
<dbReference type="Gene3D" id="3.50.50.60">
    <property type="entry name" value="FAD/NAD(P)-binding domain"/>
    <property type="match status" value="2"/>
</dbReference>
<feature type="domain" description="FAD-binding" evidence="6">
    <location>
        <begin position="10"/>
        <end position="95"/>
    </location>
</feature>
<dbReference type="PANTHER" id="PTHR46720:SF3">
    <property type="entry name" value="FAD-BINDING DOMAIN-CONTAINING PROTEIN-RELATED"/>
    <property type="match status" value="1"/>
</dbReference>
<name>A0AAI9YC69_9PEZI</name>